<feature type="compositionally biased region" description="Basic residues" evidence="2">
    <location>
        <begin position="640"/>
        <end position="650"/>
    </location>
</feature>
<keyword evidence="1" id="KW-0175">Coiled coil</keyword>
<keyword evidence="3" id="KW-1133">Transmembrane helix</keyword>
<dbReference type="EMBL" id="JBHSOJ010000032">
    <property type="protein sequence ID" value="MFC5632042.1"/>
    <property type="molecule type" value="Genomic_DNA"/>
</dbReference>
<evidence type="ECO:0000256" key="2">
    <source>
        <dbReference type="SAM" id="MobiDB-lite"/>
    </source>
</evidence>
<feature type="compositionally biased region" description="Polar residues" evidence="2">
    <location>
        <begin position="583"/>
        <end position="606"/>
    </location>
</feature>
<proteinExistence type="predicted"/>
<feature type="coiled-coil region" evidence="1">
    <location>
        <begin position="479"/>
        <end position="508"/>
    </location>
</feature>
<dbReference type="RefSeq" id="WP_156806319.1">
    <property type="nucleotide sequence ID" value="NZ_JBHSOJ010000032.1"/>
</dbReference>
<feature type="transmembrane region" description="Helical" evidence="3">
    <location>
        <begin position="105"/>
        <end position="124"/>
    </location>
</feature>
<feature type="transmembrane region" description="Helical" evidence="3">
    <location>
        <begin position="350"/>
        <end position="370"/>
    </location>
</feature>
<protein>
    <submittedName>
        <fullName evidence="4">Uncharacterized protein</fullName>
    </submittedName>
</protein>
<dbReference type="Proteomes" id="UP001596110">
    <property type="component" value="Unassembled WGS sequence"/>
</dbReference>
<reference evidence="5" key="1">
    <citation type="journal article" date="2019" name="Int. J. Syst. Evol. Microbiol.">
        <title>The Global Catalogue of Microorganisms (GCM) 10K type strain sequencing project: providing services to taxonomists for standard genome sequencing and annotation.</title>
        <authorList>
            <consortium name="The Broad Institute Genomics Platform"/>
            <consortium name="The Broad Institute Genome Sequencing Center for Infectious Disease"/>
            <person name="Wu L."/>
            <person name="Ma J."/>
        </authorList>
    </citation>
    <scope>NUCLEOTIDE SEQUENCE [LARGE SCALE GENOMIC DNA]</scope>
    <source>
        <strain evidence="5">DT43</strain>
    </source>
</reference>
<feature type="transmembrane region" description="Helical" evidence="3">
    <location>
        <begin position="377"/>
        <end position="398"/>
    </location>
</feature>
<feature type="compositionally biased region" description="Polar residues" evidence="2">
    <location>
        <begin position="617"/>
        <end position="629"/>
    </location>
</feature>
<keyword evidence="3" id="KW-0812">Transmembrane</keyword>
<sequence>MAKATVLFDGLINVTTEAIKLVKENKDLNLEKLESKILVENNNFLGIGFSLEYIYNDFVNMLFWFAKFNYNIYSSLYKITAGGAGAIDDLIKTTVTESSKIFSTVYQNFVPLIIVFIVGYALYVQGKHHKNFFITFFKWTALVAFVGSVYSPIYGGESGVSVIYGKLSTFTAKVSSEASSGIAGIADVKDKGDTAYIDKTLAVYFDKALWQNYVGMNSDMVKDESGKLKSNLSTKQLIDLLGYKSGDNKFNIGGEKIYNFIGKQDEPKVKQLRGGLGNKFMYAILAILESGLTGMLLAGVGLMSLALRLIVLAIFYVLPVLLIAGVIPMFNGFLVGAMKGIGNNLLLSQFINVGGVFVMTFDTSVSNVFMTLTNDNFLLAFFGKWFSYLIAFLTRKWWLNALKPNSTSTVGRMLNKANSYGDKTRRTALKWGATGVLGGLALANLTRRLASERARVAKDKRMKQKAIKKYTGRGDDFELANMKADRDVEKVKLKRQEKNDKRKMLLNKPKDYISKMKQFGRKPSVKIPTEQRRQSLSNLNRKIRSRQKASGFNLKRVKQLAPKNKRKFVPGKPMYFPKDKRGTSMNQMKNQRSLENPQKQLPQRTLTLKRKEKTNENKNLQKNVTSNTLTKRDNFVNNGGKRRRNSRSTD</sequence>
<evidence type="ECO:0000256" key="3">
    <source>
        <dbReference type="SAM" id="Phobius"/>
    </source>
</evidence>
<evidence type="ECO:0000313" key="5">
    <source>
        <dbReference type="Proteomes" id="UP001596110"/>
    </source>
</evidence>
<feature type="region of interest" description="Disordered" evidence="2">
    <location>
        <begin position="564"/>
        <end position="650"/>
    </location>
</feature>
<organism evidence="4 5">
    <name type="scientific">Streptococcus caledonicus</name>
    <dbReference type="NCBI Taxonomy" id="2614158"/>
    <lineage>
        <taxon>Bacteria</taxon>
        <taxon>Bacillati</taxon>
        <taxon>Bacillota</taxon>
        <taxon>Bacilli</taxon>
        <taxon>Lactobacillales</taxon>
        <taxon>Streptococcaceae</taxon>
        <taxon>Streptococcus</taxon>
    </lineage>
</organism>
<evidence type="ECO:0000256" key="1">
    <source>
        <dbReference type="SAM" id="Coils"/>
    </source>
</evidence>
<gene>
    <name evidence="4" type="ORF">ACFPQ3_10940</name>
</gene>
<comment type="caution">
    <text evidence="4">The sequence shown here is derived from an EMBL/GenBank/DDBJ whole genome shotgun (WGS) entry which is preliminary data.</text>
</comment>
<feature type="transmembrane region" description="Helical" evidence="3">
    <location>
        <begin position="309"/>
        <end position="330"/>
    </location>
</feature>
<accession>A0ABW0UHF9</accession>
<evidence type="ECO:0000313" key="4">
    <source>
        <dbReference type="EMBL" id="MFC5632042.1"/>
    </source>
</evidence>
<feature type="transmembrane region" description="Helical" evidence="3">
    <location>
        <begin position="136"/>
        <end position="154"/>
    </location>
</feature>
<feature type="transmembrane region" description="Helical" evidence="3">
    <location>
        <begin position="280"/>
        <end position="302"/>
    </location>
</feature>
<keyword evidence="3" id="KW-0472">Membrane</keyword>
<keyword evidence="5" id="KW-1185">Reference proteome</keyword>
<name>A0ABW0UHF9_9STRE</name>